<dbReference type="InterPro" id="IPR057666">
    <property type="entry name" value="DrpA_SLOG"/>
</dbReference>
<evidence type="ECO:0000259" key="2">
    <source>
        <dbReference type="Pfam" id="PF02481"/>
    </source>
</evidence>
<accession>A0A1F6FNR0</accession>
<gene>
    <name evidence="4" type="ORF">A3B87_02265</name>
</gene>
<dbReference type="STRING" id="1798561.A3B87_02265"/>
<dbReference type="EMBL" id="MFMW01000011">
    <property type="protein sequence ID" value="OGG87499.1"/>
    <property type="molecule type" value="Genomic_DNA"/>
</dbReference>
<dbReference type="NCBIfam" id="TIGR00732">
    <property type="entry name" value="dprA"/>
    <property type="match status" value="1"/>
</dbReference>
<comment type="similarity">
    <text evidence="1">Belongs to the DprA/Smf family.</text>
</comment>
<feature type="domain" description="DprA winged helix" evidence="3">
    <location>
        <begin position="308"/>
        <end position="357"/>
    </location>
</feature>
<dbReference type="PANTHER" id="PTHR43022:SF1">
    <property type="entry name" value="PROTEIN SMF"/>
    <property type="match status" value="1"/>
</dbReference>
<evidence type="ECO:0000313" key="4">
    <source>
        <dbReference type="EMBL" id="OGG87499.1"/>
    </source>
</evidence>
<proteinExistence type="inferred from homology"/>
<dbReference type="InterPro" id="IPR041614">
    <property type="entry name" value="DprA_WH"/>
</dbReference>
<dbReference type="Gene3D" id="3.40.50.450">
    <property type="match status" value="1"/>
</dbReference>
<sequence length="366" mass="40685">MENNDKKYWLGLSKIHGLGPQRFKKLYSYFDSMESAWTADFNEFKLAGLEESVARNIIEERKDINLDQEIEKLIREKIELVTVLDKEYPQLLSEIYDPPAILYYKGNLESTGDEFAISAVGTRKYSSYGKQITEKIIGELASQEITIVSGLALGIDALVHETTLTHGGRTIAVLGSGLFRENIYPSKNRYLADRICGNNGLLVSEYPPETLPLKGHFPQRNRIIAGLSVATLVLEAPERSGALITAKHALEFNRDVLAVPGNINSINASGTNNLIKLGAKLITSAADVLEVLDLSQIKDFVSNRKIVADSKEEEILLEFLSNEPIHINELIKSSSLDTAMVNSTLVLMEMRGKVKNLGNQMYILAR</sequence>
<name>A0A1F6FNR0_9BACT</name>
<dbReference type="Pfam" id="PF02481">
    <property type="entry name" value="DNA_processg_A"/>
    <property type="match status" value="1"/>
</dbReference>
<dbReference type="Gene3D" id="1.10.10.10">
    <property type="entry name" value="Winged helix-like DNA-binding domain superfamily/Winged helix DNA-binding domain"/>
    <property type="match status" value="1"/>
</dbReference>
<dbReference type="InterPro" id="IPR010994">
    <property type="entry name" value="RuvA_2-like"/>
</dbReference>
<dbReference type="Proteomes" id="UP000179136">
    <property type="component" value="Unassembled WGS sequence"/>
</dbReference>
<evidence type="ECO:0000256" key="1">
    <source>
        <dbReference type="ARBA" id="ARBA00006525"/>
    </source>
</evidence>
<dbReference type="InterPro" id="IPR003488">
    <property type="entry name" value="DprA"/>
</dbReference>
<feature type="domain" description="Smf/DprA SLOG" evidence="2">
    <location>
        <begin position="80"/>
        <end position="292"/>
    </location>
</feature>
<dbReference type="Pfam" id="PF17782">
    <property type="entry name" value="WHD_DprA"/>
    <property type="match status" value="1"/>
</dbReference>
<organism evidence="4 5">
    <name type="scientific">Candidatus Kuenenbacteria bacterium RIFCSPHIGHO2_02_FULL_39_13</name>
    <dbReference type="NCBI Taxonomy" id="1798561"/>
    <lineage>
        <taxon>Bacteria</taxon>
        <taxon>Candidatus Kueneniibacteriota</taxon>
    </lineage>
</organism>
<dbReference type="PANTHER" id="PTHR43022">
    <property type="entry name" value="PROTEIN SMF"/>
    <property type="match status" value="1"/>
</dbReference>
<reference evidence="4 5" key="1">
    <citation type="journal article" date="2016" name="Nat. Commun.">
        <title>Thousands of microbial genomes shed light on interconnected biogeochemical processes in an aquifer system.</title>
        <authorList>
            <person name="Anantharaman K."/>
            <person name="Brown C.T."/>
            <person name="Hug L.A."/>
            <person name="Sharon I."/>
            <person name="Castelle C.J."/>
            <person name="Probst A.J."/>
            <person name="Thomas B.C."/>
            <person name="Singh A."/>
            <person name="Wilkins M.J."/>
            <person name="Karaoz U."/>
            <person name="Brodie E.L."/>
            <person name="Williams K.H."/>
            <person name="Hubbard S.S."/>
            <person name="Banfield J.F."/>
        </authorList>
    </citation>
    <scope>NUCLEOTIDE SEQUENCE [LARGE SCALE GENOMIC DNA]</scope>
</reference>
<evidence type="ECO:0000313" key="5">
    <source>
        <dbReference type="Proteomes" id="UP000179136"/>
    </source>
</evidence>
<protein>
    <submittedName>
        <fullName evidence="4">DNA protecting protein DprA</fullName>
    </submittedName>
</protein>
<dbReference type="AlphaFoldDB" id="A0A1F6FNR0"/>
<dbReference type="InterPro" id="IPR036388">
    <property type="entry name" value="WH-like_DNA-bd_sf"/>
</dbReference>
<evidence type="ECO:0000259" key="3">
    <source>
        <dbReference type="Pfam" id="PF17782"/>
    </source>
</evidence>
<comment type="caution">
    <text evidence="4">The sequence shown here is derived from an EMBL/GenBank/DDBJ whole genome shotgun (WGS) entry which is preliminary data.</text>
</comment>
<dbReference type="SUPFAM" id="SSF47781">
    <property type="entry name" value="RuvA domain 2-like"/>
    <property type="match status" value="1"/>
</dbReference>
<dbReference type="SUPFAM" id="SSF102405">
    <property type="entry name" value="MCP/YpsA-like"/>
    <property type="match status" value="1"/>
</dbReference>
<dbReference type="GO" id="GO:0009294">
    <property type="term" value="P:DNA-mediated transformation"/>
    <property type="evidence" value="ECO:0007669"/>
    <property type="project" value="InterPro"/>
</dbReference>